<proteinExistence type="predicted"/>
<organism evidence="1 2">
    <name type="scientific">Brevibacillus nitrificans</name>
    <dbReference type="NCBI Taxonomy" id="651560"/>
    <lineage>
        <taxon>Bacteria</taxon>
        <taxon>Bacillati</taxon>
        <taxon>Bacillota</taxon>
        <taxon>Bacilli</taxon>
        <taxon>Bacillales</taxon>
        <taxon>Paenibacillaceae</taxon>
        <taxon>Brevibacillus</taxon>
    </lineage>
</organism>
<accession>A0A3M8CW18</accession>
<name>A0A3M8CW18_9BACL</name>
<dbReference type="Proteomes" id="UP000269573">
    <property type="component" value="Unassembled WGS sequence"/>
</dbReference>
<dbReference type="RefSeq" id="WP_122926405.1">
    <property type="nucleotide sequence ID" value="NZ_RHHU01000018.1"/>
</dbReference>
<reference evidence="1 2" key="1">
    <citation type="submission" date="2018-10" db="EMBL/GenBank/DDBJ databases">
        <title>Phylogenomics of Brevibacillus.</title>
        <authorList>
            <person name="Dunlap C."/>
        </authorList>
    </citation>
    <scope>NUCLEOTIDE SEQUENCE [LARGE SCALE GENOMIC DNA]</scope>
    <source>
        <strain evidence="1 2">JCM 15774</strain>
    </source>
</reference>
<evidence type="ECO:0000313" key="1">
    <source>
        <dbReference type="EMBL" id="RNB79944.1"/>
    </source>
</evidence>
<evidence type="ECO:0000313" key="2">
    <source>
        <dbReference type="Proteomes" id="UP000269573"/>
    </source>
</evidence>
<gene>
    <name evidence="1" type="ORF">EDM59_26475</name>
</gene>
<comment type="caution">
    <text evidence="1">The sequence shown here is derived from an EMBL/GenBank/DDBJ whole genome shotgun (WGS) entry which is preliminary data.</text>
</comment>
<protein>
    <submittedName>
        <fullName evidence="1">Uncharacterized protein</fullName>
    </submittedName>
</protein>
<keyword evidence="2" id="KW-1185">Reference proteome</keyword>
<dbReference type="EMBL" id="RHHU01000018">
    <property type="protein sequence ID" value="RNB79944.1"/>
    <property type="molecule type" value="Genomic_DNA"/>
</dbReference>
<sequence>MSYTKATFINGFIEPVTSIQKQTIEDNDLTNILSHLNALLMIHEEIKENNKTNELWNEIISDSISSLHSASSGFYRLSIVSLRSLLELACNAIYYIDHEIEYKLFQQHDLKADRYVSTLVNEYMFFTSKYIHTFYPAIMSAQTSENSISNFLKKIYSELSDVVHGRYKTLTKTTGLEITYNRQMFKFFEDKFLKTLSIIAVMYVLRFNNKEKELIALANISGVVKL</sequence>
<dbReference type="AlphaFoldDB" id="A0A3M8CW18"/>